<dbReference type="Gene3D" id="2.40.10.240">
    <property type="entry name" value="QueA-like"/>
    <property type="match status" value="1"/>
</dbReference>
<gene>
    <name evidence="1" type="ORF">S03H2_50867</name>
</gene>
<dbReference type="Pfam" id="PF02547">
    <property type="entry name" value="Queuosine_synth"/>
    <property type="match status" value="1"/>
</dbReference>
<name>X1HEX5_9ZZZZ</name>
<dbReference type="InterPro" id="IPR036100">
    <property type="entry name" value="QueA_sf"/>
</dbReference>
<dbReference type="SUPFAM" id="SSF111337">
    <property type="entry name" value="QueA-like"/>
    <property type="match status" value="1"/>
</dbReference>
<sequence length="73" mass="8098">MGIWECLLKPGRRIKEGAQILFPQTEIIGEIVNKTQGVGATVKFTPPEKAEEVLTKVGEIPLPPYIKRKRGPT</sequence>
<dbReference type="GO" id="GO:0016853">
    <property type="term" value="F:isomerase activity"/>
    <property type="evidence" value="ECO:0007669"/>
    <property type="project" value="InterPro"/>
</dbReference>
<organism evidence="1">
    <name type="scientific">marine sediment metagenome</name>
    <dbReference type="NCBI Taxonomy" id="412755"/>
    <lineage>
        <taxon>unclassified sequences</taxon>
        <taxon>metagenomes</taxon>
        <taxon>ecological metagenomes</taxon>
    </lineage>
</organism>
<protein>
    <submittedName>
        <fullName evidence="1">Uncharacterized protein</fullName>
    </submittedName>
</protein>
<dbReference type="AlphaFoldDB" id="X1HEX5"/>
<reference evidence="1" key="1">
    <citation type="journal article" date="2014" name="Front. Microbiol.">
        <title>High frequency of phylogenetically diverse reductive dehalogenase-homologous genes in deep subseafloor sedimentary metagenomes.</title>
        <authorList>
            <person name="Kawai M."/>
            <person name="Futagami T."/>
            <person name="Toyoda A."/>
            <person name="Takaki Y."/>
            <person name="Nishi S."/>
            <person name="Hori S."/>
            <person name="Arai W."/>
            <person name="Tsubouchi T."/>
            <person name="Morono Y."/>
            <person name="Uchiyama I."/>
            <person name="Ito T."/>
            <person name="Fujiyama A."/>
            <person name="Inagaki F."/>
            <person name="Takami H."/>
        </authorList>
    </citation>
    <scope>NUCLEOTIDE SEQUENCE</scope>
    <source>
        <strain evidence="1">Expedition CK06-06</strain>
    </source>
</reference>
<evidence type="ECO:0000313" key="1">
    <source>
        <dbReference type="EMBL" id="GAH68766.1"/>
    </source>
</evidence>
<dbReference type="GO" id="GO:0016740">
    <property type="term" value="F:transferase activity"/>
    <property type="evidence" value="ECO:0007669"/>
    <property type="project" value="InterPro"/>
</dbReference>
<feature type="non-terminal residue" evidence="1">
    <location>
        <position position="73"/>
    </location>
</feature>
<accession>X1HEX5</accession>
<dbReference type="InterPro" id="IPR042119">
    <property type="entry name" value="QueA_dom2"/>
</dbReference>
<dbReference type="InterPro" id="IPR003699">
    <property type="entry name" value="QueA"/>
</dbReference>
<proteinExistence type="predicted"/>
<comment type="caution">
    <text evidence="1">The sequence shown here is derived from an EMBL/GenBank/DDBJ whole genome shotgun (WGS) entry which is preliminary data.</text>
</comment>
<dbReference type="EMBL" id="BARU01032237">
    <property type="protein sequence ID" value="GAH68766.1"/>
    <property type="molecule type" value="Genomic_DNA"/>
</dbReference>